<dbReference type="GO" id="GO:0008289">
    <property type="term" value="F:lipid binding"/>
    <property type="evidence" value="ECO:0007669"/>
    <property type="project" value="InterPro"/>
</dbReference>
<name>B0KZJ8_ACASI</name>
<comment type="similarity">
    <text evidence="1">Belongs to the calycin superfamily. Fatty-acid binding protein (FABP) family.</text>
</comment>
<evidence type="ECO:0000256" key="2">
    <source>
        <dbReference type="SAM" id="SignalP"/>
    </source>
</evidence>
<evidence type="ECO:0000313" key="3">
    <source>
        <dbReference type="EMBL" id="ABL09309.1"/>
    </source>
</evidence>
<feature type="chain" id="PRO_5002749899" evidence="2">
    <location>
        <begin position="21"/>
        <end position="138"/>
    </location>
</feature>
<organism evidence="3">
    <name type="scientific">Acarus siro</name>
    <name type="common">Flour mite</name>
    <name type="synonym">Tyroglyphus farinae</name>
    <dbReference type="NCBI Taxonomy" id="66546"/>
    <lineage>
        <taxon>Eukaryota</taxon>
        <taxon>Metazoa</taxon>
        <taxon>Ecdysozoa</taxon>
        <taxon>Arthropoda</taxon>
        <taxon>Chelicerata</taxon>
        <taxon>Arachnida</taxon>
        <taxon>Acari</taxon>
        <taxon>Acariformes</taxon>
        <taxon>Sarcoptiformes</taxon>
        <taxon>Astigmata</taxon>
        <taxon>Acaroidea</taxon>
        <taxon>Acaridae</taxon>
        <taxon>Acarinae</taxon>
        <taxon>Acarus</taxon>
    </lineage>
</organism>
<dbReference type="InterPro" id="IPR031259">
    <property type="entry name" value="ILBP"/>
</dbReference>
<dbReference type="EMBL" id="DQ979804">
    <property type="protein sequence ID" value="ABL09309.1"/>
    <property type="molecule type" value="mRNA"/>
</dbReference>
<reference evidence="3" key="1">
    <citation type="submission" date="2006-08" db="EMBL/GenBank/DDBJ databases">
        <title>Effect of polymorphism in group 13 allergen (Acarus siro) on IgE binding.</title>
        <authorList>
            <person name="Tan C.L."/>
            <person name="Chew F.T."/>
        </authorList>
    </citation>
    <scope>NUCLEOTIDE SEQUENCE</scope>
</reference>
<protein>
    <submittedName>
        <fullName evidence="3">Allergen Aca s 13</fullName>
    </submittedName>
</protein>
<dbReference type="CDD" id="cd00742">
    <property type="entry name" value="FABP"/>
    <property type="match status" value="1"/>
</dbReference>
<dbReference type="SMR" id="B0KZJ8"/>
<accession>B0KZJ8</accession>
<dbReference type="PANTHER" id="PTHR11955">
    <property type="entry name" value="FATTY ACID BINDING PROTEIN"/>
    <property type="match status" value="1"/>
</dbReference>
<dbReference type="SUPFAM" id="SSF50814">
    <property type="entry name" value="Lipocalins"/>
    <property type="match status" value="1"/>
</dbReference>
<proteinExistence type="evidence at transcript level"/>
<keyword evidence="2" id="KW-0732">Signal</keyword>
<feature type="signal peptide" evidence="2">
    <location>
        <begin position="1"/>
        <end position="20"/>
    </location>
</feature>
<dbReference type="AlphaFoldDB" id="B0KZJ8"/>
<dbReference type="Gene3D" id="2.40.128.20">
    <property type="match status" value="1"/>
</dbReference>
<dbReference type="InterPro" id="IPR012674">
    <property type="entry name" value="Calycin"/>
</dbReference>
<dbReference type="Allergome" id="2">
    <property type="allergen name" value="Aca s 13"/>
</dbReference>
<evidence type="ECO:0000256" key="1">
    <source>
        <dbReference type="ARBA" id="ARBA00008390"/>
    </source>
</evidence>
<sequence>MLSCKFLLLAALALVSLVSAEEIDFTGRYKMTVSDSDNYNALLKELDIGYFKRLAATNSNSEYVITQDKAAGTYTLQSITTFADSSVTFESGVTFKEARADGQTVDSTITIEGNKWTHVQAGNPTVTIERTFNGKVMM</sequence>